<dbReference type="SUPFAM" id="SSF103473">
    <property type="entry name" value="MFS general substrate transporter"/>
    <property type="match status" value="1"/>
</dbReference>
<dbReference type="EMBL" id="LJIJ01000566">
    <property type="protein sequence ID" value="ODM96194.1"/>
    <property type="molecule type" value="Genomic_DNA"/>
</dbReference>
<gene>
    <name evidence="7" type="ORF">Ocin01_10490</name>
</gene>
<evidence type="ECO:0000259" key="6">
    <source>
        <dbReference type="PROSITE" id="PS50850"/>
    </source>
</evidence>
<keyword evidence="4 5" id="KW-0472">Membrane</keyword>
<accession>A0A1D2MTR8</accession>
<evidence type="ECO:0000313" key="7">
    <source>
        <dbReference type="EMBL" id="ODM96194.1"/>
    </source>
</evidence>
<feature type="transmembrane region" description="Helical" evidence="5">
    <location>
        <begin position="120"/>
        <end position="143"/>
    </location>
</feature>
<comment type="subcellular location">
    <subcellularLocation>
        <location evidence="1">Membrane</location>
        <topology evidence="1">Multi-pass membrane protein</topology>
    </subcellularLocation>
</comment>
<dbReference type="OrthoDB" id="2544694at2759"/>
<dbReference type="InterPro" id="IPR020846">
    <property type="entry name" value="MFS_dom"/>
</dbReference>
<evidence type="ECO:0000256" key="3">
    <source>
        <dbReference type="ARBA" id="ARBA00022989"/>
    </source>
</evidence>
<keyword evidence="2 5" id="KW-0812">Transmembrane</keyword>
<feature type="transmembrane region" description="Helical" evidence="5">
    <location>
        <begin position="54"/>
        <end position="75"/>
    </location>
</feature>
<proteinExistence type="predicted"/>
<dbReference type="InterPro" id="IPR036259">
    <property type="entry name" value="MFS_trans_sf"/>
</dbReference>
<dbReference type="OMA" id="ALTCETF"/>
<organism evidence="7 8">
    <name type="scientific">Orchesella cincta</name>
    <name type="common">Springtail</name>
    <name type="synonym">Podura cincta</name>
    <dbReference type="NCBI Taxonomy" id="48709"/>
    <lineage>
        <taxon>Eukaryota</taxon>
        <taxon>Metazoa</taxon>
        <taxon>Ecdysozoa</taxon>
        <taxon>Arthropoda</taxon>
        <taxon>Hexapoda</taxon>
        <taxon>Collembola</taxon>
        <taxon>Entomobryomorpha</taxon>
        <taxon>Entomobryoidea</taxon>
        <taxon>Orchesellidae</taxon>
        <taxon>Orchesellinae</taxon>
        <taxon>Orchesella</taxon>
    </lineage>
</organism>
<dbReference type="PROSITE" id="PS50850">
    <property type="entry name" value="MFS"/>
    <property type="match status" value="1"/>
</dbReference>
<dbReference type="Gene3D" id="1.20.1250.20">
    <property type="entry name" value="MFS general substrate transporter like domains"/>
    <property type="match status" value="1"/>
</dbReference>
<feature type="transmembrane region" description="Helical" evidence="5">
    <location>
        <begin position="26"/>
        <end position="48"/>
    </location>
</feature>
<dbReference type="GO" id="GO:0022857">
    <property type="term" value="F:transmembrane transporter activity"/>
    <property type="evidence" value="ECO:0007669"/>
    <property type="project" value="InterPro"/>
</dbReference>
<protein>
    <submittedName>
        <fullName evidence="7">Organic cation transporter protein</fullName>
    </submittedName>
</protein>
<evidence type="ECO:0000256" key="4">
    <source>
        <dbReference type="ARBA" id="ARBA00023136"/>
    </source>
</evidence>
<keyword evidence="3 5" id="KW-1133">Transmembrane helix</keyword>
<comment type="caution">
    <text evidence="7">The sequence shown here is derived from an EMBL/GenBank/DDBJ whole genome shotgun (WGS) entry which is preliminary data.</text>
</comment>
<dbReference type="AlphaFoldDB" id="A0A1D2MTR8"/>
<dbReference type="InterPro" id="IPR005828">
    <property type="entry name" value="MFS_sugar_transport-like"/>
</dbReference>
<keyword evidence="8" id="KW-1185">Reference proteome</keyword>
<sequence length="157" mass="17274">MYMFGILCGSPIFGAVSDKLGRKKSILISTIIFVLAGPLVALSPNFTFVMITRFLLAFGSPGIYGTSFVLAIEVLGPSWRGLAGNLFCLPFAVGYMVRFLLCCLYFSPALTCETFLCTTLPSWLSSVSVLLLLSPRLFFFFCLGESAPRWLLRIRDG</sequence>
<dbReference type="Proteomes" id="UP000094527">
    <property type="component" value="Unassembled WGS sequence"/>
</dbReference>
<dbReference type="PANTHER" id="PTHR24064">
    <property type="entry name" value="SOLUTE CARRIER FAMILY 22 MEMBER"/>
    <property type="match status" value="1"/>
</dbReference>
<evidence type="ECO:0000256" key="2">
    <source>
        <dbReference type="ARBA" id="ARBA00022692"/>
    </source>
</evidence>
<dbReference type="STRING" id="48709.A0A1D2MTR8"/>
<evidence type="ECO:0000313" key="8">
    <source>
        <dbReference type="Proteomes" id="UP000094527"/>
    </source>
</evidence>
<evidence type="ECO:0000256" key="5">
    <source>
        <dbReference type="SAM" id="Phobius"/>
    </source>
</evidence>
<feature type="domain" description="Major facilitator superfamily (MFS) profile" evidence="6">
    <location>
        <begin position="1"/>
        <end position="157"/>
    </location>
</feature>
<evidence type="ECO:0000256" key="1">
    <source>
        <dbReference type="ARBA" id="ARBA00004141"/>
    </source>
</evidence>
<dbReference type="Pfam" id="PF00083">
    <property type="entry name" value="Sugar_tr"/>
    <property type="match status" value="1"/>
</dbReference>
<reference evidence="7 8" key="1">
    <citation type="journal article" date="2016" name="Genome Biol. Evol.">
        <title>Gene Family Evolution Reflects Adaptation to Soil Environmental Stressors in the Genome of the Collembolan Orchesella cincta.</title>
        <authorList>
            <person name="Faddeeva-Vakhrusheva A."/>
            <person name="Derks M.F."/>
            <person name="Anvar S.Y."/>
            <person name="Agamennone V."/>
            <person name="Suring W."/>
            <person name="Smit S."/>
            <person name="van Straalen N.M."/>
            <person name="Roelofs D."/>
        </authorList>
    </citation>
    <scope>NUCLEOTIDE SEQUENCE [LARGE SCALE GENOMIC DNA]</scope>
    <source>
        <tissue evidence="7">Mixed pool</tissue>
    </source>
</reference>
<feature type="transmembrane region" description="Helical" evidence="5">
    <location>
        <begin position="87"/>
        <end position="108"/>
    </location>
</feature>
<name>A0A1D2MTR8_ORCCI</name>
<dbReference type="GO" id="GO:0016020">
    <property type="term" value="C:membrane"/>
    <property type="evidence" value="ECO:0007669"/>
    <property type="project" value="UniProtKB-SubCell"/>
</dbReference>